<reference evidence="1" key="1">
    <citation type="submission" date="2020-11" db="EMBL/GenBank/DDBJ databases">
        <authorList>
            <person name="Thieme N."/>
            <person name="Liebl W."/>
            <person name="Zverlov V."/>
        </authorList>
    </citation>
    <scope>NUCLEOTIDE SEQUENCE</scope>
    <source>
        <strain evidence="1">NT08</strain>
    </source>
</reference>
<evidence type="ECO:0000313" key="1">
    <source>
        <dbReference type="EMBL" id="MBF7810579.1"/>
    </source>
</evidence>
<gene>
    <name evidence="1" type="ORF">IS491_18325</name>
</gene>
<dbReference type="RefSeq" id="WP_012058846.1">
    <property type="nucleotide sequence ID" value="NZ_CP073279.1"/>
</dbReference>
<accession>A0AAE2UX56</accession>
<dbReference type="AlphaFoldDB" id="A0AAE2UX56"/>
<dbReference type="Proteomes" id="UP000631418">
    <property type="component" value="Unassembled WGS sequence"/>
</dbReference>
<protein>
    <submittedName>
        <fullName evidence="1">Uncharacterized protein</fullName>
    </submittedName>
</protein>
<comment type="caution">
    <text evidence="1">The sequence shown here is derived from an EMBL/GenBank/DDBJ whole genome shotgun (WGS) entry which is preliminary data.</text>
</comment>
<organism evidence="1 2">
    <name type="scientific">Clostridium beijerinckii</name>
    <name type="common">Clostridium MP</name>
    <dbReference type="NCBI Taxonomy" id="1520"/>
    <lineage>
        <taxon>Bacteria</taxon>
        <taxon>Bacillati</taxon>
        <taxon>Bacillota</taxon>
        <taxon>Clostridia</taxon>
        <taxon>Eubacteriales</taxon>
        <taxon>Clostridiaceae</taxon>
        <taxon>Clostridium</taxon>
    </lineage>
</organism>
<dbReference type="EMBL" id="JADOEF010000001">
    <property type="protein sequence ID" value="MBF7810579.1"/>
    <property type="molecule type" value="Genomic_DNA"/>
</dbReference>
<name>A0AAE2UX56_CLOBE</name>
<evidence type="ECO:0000313" key="2">
    <source>
        <dbReference type="Proteomes" id="UP000631418"/>
    </source>
</evidence>
<sequence length="171" mass="20045">MFFKVTHNSDLYKDQMSKYINEINKNNEYNKTTILNYDSKKESFTDLIIGRNYVLISHKLKTIFAKYKENIINNRVVFIDQKEETQEIYWTLNLPLIECVSDKAILGVDLSIKNLVLIKEKIENESMFLVSMVKNSSSIYVKKVLILNLSVCESLLRRNVIGLNYEMVETD</sequence>
<proteinExistence type="predicted"/>